<feature type="binding site" evidence="6">
    <location>
        <position position="67"/>
    </location>
    <ligand>
        <name>[4Fe-4S] cluster</name>
        <dbReference type="ChEBI" id="CHEBI:49883"/>
        <label>2</label>
    </ligand>
</feature>
<evidence type="ECO:0000313" key="9">
    <source>
        <dbReference type="Proteomes" id="UP000077098"/>
    </source>
</evidence>
<evidence type="ECO:0000256" key="3">
    <source>
        <dbReference type="ARBA" id="ARBA00022737"/>
    </source>
</evidence>
<dbReference type="CDD" id="cd10564">
    <property type="entry name" value="NapF_like"/>
    <property type="match status" value="1"/>
</dbReference>
<dbReference type="GO" id="GO:0046872">
    <property type="term" value="F:metal ion binding"/>
    <property type="evidence" value="ECO:0007669"/>
    <property type="project" value="UniProtKB-KW"/>
</dbReference>
<dbReference type="InterPro" id="IPR017896">
    <property type="entry name" value="4Fe4S_Fe-S-bd"/>
</dbReference>
<reference evidence="8 9" key="1">
    <citation type="submission" date="2016-05" db="EMBL/GenBank/DDBJ databases">
        <authorList>
            <person name="Lavstsen T."/>
            <person name="Jespersen J.S."/>
        </authorList>
    </citation>
    <scope>NUCLEOTIDE SEQUENCE [LARGE SCALE GENOMIC DNA]</scope>
    <source>
        <strain evidence="8 9">KCJ1736</strain>
    </source>
</reference>
<dbReference type="Gene3D" id="3.30.70.20">
    <property type="match status" value="2"/>
</dbReference>
<feature type="binding site" evidence="6">
    <location>
        <position position="142"/>
    </location>
    <ligand>
        <name>[4Fe-4S] cluster</name>
        <dbReference type="ChEBI" id="CHEBI:49883"/>
        <label>3</label>
    </ligand>
</feature>
<comment type="subunit">
    <text evidence="6">Interacts with the cytoplasmic NapA precursor.</text>
</comment>
<evidence type="ECO:0000313" key="8">
    <source>
        <dbReference type="EMBL" id="OAE45671.1"/>
    </source>
</evidence>
<dbReference type="RefSeq" id="WP_063949241.1">
    <property type="nucleotide sequence ID" value="NZ_LXPS01000013.1"/>
</dbReference>
<keyword evidence="4 6" id="KW-0408">Iron</keyword>
<dbReference type="InterPro" id="IPR050572">
    <property type="entry name" value="Fe-S_Ferredoxin"/>
</dbReference>
<dbReference type="SUPFAM" id="SSF54862">
    <property type="entry name" value="4Fe-4S ferredoxins"/>
    <property type="match status" value="1"/>
</dbReference>
<evidence type="ECO:0000256" key="2">
    <source>
        <dbReference type="ARBA" id="ARBA00022723"/>
    </source>
</evidence>
<dbReference type="PANTHER" id="PTHR43687">
    <property type="entry name" value="ADENYLYLSULFATE REDUCTASE, BETA SUBUNIT"/>
    <property type="match status" value="1"/>
</dbReference>
<evidence type="ECO:0000256" key="1">
    <source>
        <dbReference type="ARBA" id="ARBA00022485"/>
    </source>
</evidence>
<feature type="binding site" evidence="6">
    <location>
        <position position="42"/>
    </location>
    <ligand>
        <name>[4Fe-4S] cluster</name>
        <dbReference type="ChEBI" id="CHEBI:49883"/>
        <label>1</label>
    </ligand>
</feature>
<evidence type="ECO:0000256" key="4">
    <source>
        <dbReference type="ARBA" id="ARBA00023004"/>
    </source>
</evidence>
<comment type="subcellular location">
    <subcellularLocation>
        <location evidence="6">Cytoplasm</location>
    </subcellularLocation>
</comment>
<feature type="binding site" evidence="6">
    <location>
        <position position="73"/>
    </location>
    <ligand>
        <name>[4Fe-4S] cluster</name>
        <dbReference type="ChEBI" id="CHEBI:49883"/>
        <label>2</label>
    </ligand>
</feature>
<feature type="binding site" evidence="6">
    <location>
        <position position="46"/>
    </location>
    <ligand>
        <name>[4Fe-4S] cluster</name>
        <dbReference type="ChEBI" id="CHEBI:49883"/>
        <label>1</label>
    </ligand>
</feature>
<evidence type="ECO:0000259" key="7">
    <source>
        <dbReference type="PROSITE" id="PS51379"/>
    </source>
</evidence>
<dbReference type="GO" id="GO:0051539">
    <property type="term" value="F:4 iron, 4 sulfur cluster binding"/>
    <property type="evidence" value="ECO:0007669"/>
    <property type="project" value="UniProtKB-UniRule"/>
</dbReference>
<organism evidence="8 9">
    <name type="scientific">Agrobacterium tumefaciens</name>
    <dbReference type="NCBI Taxonomy" id="358"/>
    <lineage>
        <taxon>Bacteria</taxon>
        <taxon>Pseudomonadati</taxon>
        <taxon>Pseudomonadota</taxon>
        <taxon>Alphaproteobacteria</taxon>
        <taxon>Hyphomicrobiales</taxon>
        <taxon>Rhizobiaceae</taxon>
        <taxon>Rhizobium/Agrobacterium group</taxon>
        <taxon>Agrobacterium</taxon>
        <taxon>Agrobacterium tumefaciens complex</taxon>
    </lineage>
</organism>
<feature type="binding site" evidence="6">
    <location>
        <position position="36"/>
    </location>
    <ligand>
        <name>[4Fe-4S] cluster</name>
        <dbReference type="ChEBI" id="CHEBI:49883"/>
        <label>1</label>
    </ligand>
</feature>
<dbReference type="AlphaFoldDB" id="A0A176XB55"/>
<feature type="binding site" evidence="6">
    <location>
        <position position="149"/>
    </location>
    <ligand>
        <name>[4Fe-4S] cluster</name>
        <dbReference type="ChEBI" id="CHEBI:49883"/>
        <label>3</label>
    </ligand>
</feature>
<feature type="binding site" evidence="6">
    <location>
        <position position="39"/>
    </location>
    <ligand>
        <name>[4Fe-4S] cluster</name>
        <dbReference type="ChEBI" id="CHEBI:49883"/>
        <label>1</label>
    </ligand>
</feature>
<dbReference type="PROSITE" id="PS51379">
    <property type="entry name" value="4FE4S_FER_2"/>
    <property type="match status" value="4"/>
</dbReference>
<gene>
    <name evidence="6" type="primary">napF</name>
    <name evidence="8" type="ORF">A7J57_16855</name>
</gene>
<dbReference type="Proteomes" id="UP000077098">
    <property type="component" value="Unassembled WGS sequence"/>
</dbReference>
<feature type="domain" description="4Fe-4S ferredoxin-type" evidence="7">
    <location>
        <begin position="106"/>
        <end position="125"/>
    </location>
</feature>
<comment type="cofactor">
    <cofactor evidence="6">
        <name>[4Fe-4S] cluster</name>
        <dbReference type="ChEBI" id="CHEBI:49883"/>
    </cofactor>
</comment>
<accession>A0A176XB55</accession>
<protein>
    <recommendedName>
        <fullName evidence="6">Ferredoxin-type protein NapF</fullName>
    </recommendedName>
</protein>
<dbReference type="HAMAP" id="MF_02201">
    <property type="entry name" value="NapF"/>
    <property type="match status" value="1"/>
</dbReference>
<feature type="binding site" evidence="6">
    <location>
        <position position="77"/>
    </location>
    <ligand>
        <name>[4Fe-4S] cluster</name>
        <dbReference type="ChEBI" id="CHEBI:49883"/>
        <label>2</label>
    </ligand>
</feature>
<feature type="binding site" evidence="6">
    <location>
        <position position="70"/>
    </location>
    <ligand>
        <name>[4Fe-4S] cluster</name>
        <dbReference type="ChEBI" id="CHEBI:49883"/>
        <label>2</label>
    </ligand>
</feature>
<proteinExistence type="inferred from homology"/>
<evidence type="ECO:0000256" key="5">
    <source>
        <dbReference type="ARBA" id="ARBA00023014"/>
    </source>
</evidence>
<dbReference type="PANTHER" id="PTHR43687:SF1">
    <property type="entry name" value="FERREDOXIN III"/>
    <property type="match status" value="1"/>
</dbReference>
<dbReference type="EMBL" id="LXPS01000013">
    <property type="protein sequence ID" value="OAE45671.1"/>
    <property type="molecule type" value="Genomic_DNA"/>
</dbReference>
<feature type="binding site" evidence="6">
    <location>
        <position position="139"/>
    </location>
    <ligand>
        <name>[4Fe-4S] cluster</name>
        <dbReference type="ChEBI" id="CHEBI:49883"/>
        <label>3</label>
    </ligand>
</feature>
<sequence length="166" mass="17484">MTLEVSLSRRNFLRGGQKREKRICPPGVALRDLAACSGCAKCVEACPTGIISMVGGLPSVDFSAGECTFCGKCAKACPEPVFATPDAQSFDHVMAIGEGCLAFRNTDCQACRDACPTEAIRFRPRRGGPFVPALVEDACTGCGACVAVCPVGVIKIKETARETQYA</sequence>
<keyword evidence="1 6" id="KW-0004">4Fe-4S</keyword>
<comment type="caution">
    <text evidence="8">The sequence shown here is derived from an EMBL/GenBank/DDBJ whole genome shotgun (WGS) entry which is preliminary data.</text>
</comment>
<feature type="binding site" evidence="6">
    <location>
        <position position="145"/>
    </location>
    <ligand>
        <name>[4Fe-4S] cluster</name>
        <dbReference type="ChEBI" id="CHEBI:49883"/>
        <label>3</label>
    </ligand>
</feature>
<dbReference type="InterPro" id="IPR017900">
    <property type="entry name" value="4Fe4S_Fe_S_CS"/>
</dbReference>
<dbReference type="Pfam" id="PF12838">
    <property type="entry name" value="Fer4_7"/>
    <property type="match status" value="2"/>
</dbReference>
<keyword evidence="6" id="KW-0963">Cytoplasm</keyword>
<comment type="similarity">
    <text evidence="6">Belongs to the NapF family.</text>
</comment>
<dbReference type="PROSITE" id="PS00198">
    <property type="entry name" value="4FE4S_FER_1"/>
    <property type="match status" value="2"/>
</dbReference>
<feature type="domain" description="4Fe-4S ferredoxin-type" evidence="7">
    <location>
        <begin position="58"/>
        <end position="87"/>
    </location>
</feature>
<dbReference type="GO" id="GO:0005737">
    <property type="term" value="C:cytoplasm"/>
    <property type="evidence" value="ECO:0007669"/>
    <property type="project" value="UniProtKB-SubCell"/>
</dbReference>
<dbReference type="InterPro" id="IPR004496">
    <property type="entry name" value="NapF"/>
</dbReference>
<comment type="function">
    <text evidence="6">Could be involved in the maturation of NapA, the catalytic subunit of the periplasmic nitrate reductase, before its export into the periplasm.</text>
</comment>
<dbReference type="NCBIfam" id="TIGR00402">
    <property type="entry name" value="napF"/>
    <property type="match status" value="1"/>
</dbReference>
<keyword evidence="3 6" id="KW-0677">Repeat</keyword>
<evidence type="ECO:0000256" key="6">
    <source>
        <dbReference type="HAMAP-Rule" id="MF_02201"/>
    </source>
</evidence>
<keyword evidence="5 6" id="KW-0411">Iron-sulfur</keyword>
<name>A0A176XB55_AGRTU</name>
<keyword evidence="2 6" id="KW-0479">Metal-binding</keyword>
<feature type="domain" description="4Fe-4S ferredoxin-type" evidence="7">
    <location>
        <begin position="27"/>
        <end position="56"/>
    </location>
</feature>
<feature type="domain" description="4Fe-4S ferredoxin-type" evidence="7">
    <location>
        <begin position="130"/>
        <end position="159"/>
    </location>
</feature>